<name>A0A1V1P052_9BACT</name>
<dbReference type="GO" id="GO:0005524">
    <property type="term" value="F:ATP binding"/>
    <property type="evidence" value="ECO:0007669"/>
    <property type="project" value="UniProtKB-KW"/>
</dbReference>
<proteinExistence type="inferred from homology"/>
<dbReference type="PROSITE" id="PS00297">
    <property type="entry name" value="HSP70_1"/>
    <property type="match status" value="1"/>
</dbReference>
<sequence>MAIIGIDLGTSNSVVCEYKTGKTQIVKIDGKDTIPSIVFIDGNDVNVGDRARRRVYAHPEQTLCSMKRHIGTGYIKTIQNKKFTPVDSAYYILKYIKENSEQTLGESITHSVITIPAYFNDQQRKDTRIAAEKAGLNVLRLIPEPTAAAIAYGIDKEKDQLILVFDLGGGTFDVSILEVKNNSFTVKAVDGNSLLGGDDLDLAIVEYLNTWIENKTNESVRNFKNVQNKLKDASEKIKIELSQSKSTEIYIPGILKNVDIHIPKFSRNEFKKLIQPILDEIITKTKNVITNAGITMDDINRIVMVGGSSKNPIIQDILKDNFKQPYRADDMDTYVAQGAAIVCASLLSPVEHEDMSLPINIDFSDVIPHTLGVEMIEKYSDRLIFVPILKRNKQYPAKAAVLGERNSINQEVFVIAVFRGEHEIPSKNFQLGELRLKISNKYIGKDMLVHVSCIFELDVDGILSFTAVEIPVDHNNQHEIDQLRNVYLKHQVISYEHMKTLLDQFHFRSEKIVIKGSLL</sequence>
<dbReference type="FunFam" id="3.30.420.40:FF:000071">
    <property type="entry name" value="Molecular chaperone DnaK"/>
    <property type="match status" value="1"/>
</dbReference>
<evidence type="ECO:0000256" key="4">
    <source>
        <dbReference type="ARBA" id="ARBA00023186"/>
    </source>
</evidence>
<gene>
    <name evidence="6" type="ORF">OMM_04683</name>
</gene>
<evidence type="ECO:0000256" key="1">
    <source>
        <dbReference type="ARBA" id="ARBA00007381"/>
    </source>
</evidence>
<dbReference type="InterPro" id="IPR029047">
    <property type="entry name" value="HSP70_peptide-bd_sf"/>
</dbReference>
<comment type="caution">
    <text evidence="6">The sequence shown here is derived from an EMBL/GenBank/DDBJ whole genome shotgun (WGS) entry which is preliminary data.</text>
</comment>
<evidence type="ECO:0000313" key="6">
    <source>
        <dbReference type="EMBL" id="ETR68227.1"/>
    </source>
</evidence>
<accession>A0A1V1P052</accession>
<evidence type="ECO:0000256" key="2">
    <source>
        <dbReference type="ARBA" id="ARBA00022741"/>
    </source>
</evidence>
<dbReference type="EMBL" id="ATBP01001025">
    <property type="protein sequence ID" value="ETR68227.1"/>
    <property type="molecule type" value="Genomic_DNA"/>
</dbReference>
<dbReference type="Gene3D" id="3.90.640.10">
    <property type="entry name" value="Actin, Chain A, domain 4"/>
    <property type="match status" value="1"/>
</dbReference>
<keyword evidence="3 5" id="KW-0067">ATP-binding</keyword>
<dbReference type="InterPro" id="IPR018181">
    <property type="entry name" value="Heat_shock_70_CS"/>
</dbReference>
<dbReference type="AlphaFoldDB" id="A0A1V1P052"/>
<dbReference type="Gene3D" id="2.60.34.10">
    <property type="entry name" value="Substrate Binding Domain Of DNAk, Chain A, domain 1"/>
    <property type="match status" value="1"/>
</dbReference>
<dbReference type="PROSITE" id="PS00329">
    <property type="entry name" value="HSP70_2"/>
    <property type="match status" value="1"/>
</dbReference>
<protein>
    <submittedName>
        <fullName evidence="6">DnaK9</fullName>
    </submittedName>
</protein>
<evidence type="ECO:0000256" key="5">
    <source>
        <dbReference type="RuleBase" id="RU003322"/>
    </source>
</evidence>
<organism evidence="6 7">
    <name type="scientific">Candidatus Magnetoglobus multicellularis str. Araruama</name>
    <dbReference type="NCBI Taxonomy" id="890399"/>
    <lineage>
        <taxon>Bacteria</taxon>
        <taxon>Pseudomonadati</taxon>
        <taxon>Thermodesulfobacteriota</taxon>
        <taxon>Desulfobacteria</taxon>
        <taxon>Desulfobacterales</taxon>
        <taxon>Desulfobacteraceae</taxon>
        <taxon>Candidatus Magnetoglobus</taxon>
    </lineage>
</organism>
<dbReference type="PANTHER" id="PTHR19375">
    <property type="entry name" value="HEAT SHOCK PROTEIN 70KDA"/>
    <property type="match status" value="1"/>
</dbReference>
<keyword evidence="4" id="KW-0143">Chaperone</keyword>
<dbReference type="Proteomes" id="UP000189670">
    <property type="component" value="Unassembled WGS sequence"/>
</dbReference>
<dbReference type="InterPro" id="IPR043129">
    <property type="entry name" value="ATPase_NBD"/>
</dbReference>
<dbReference type="Pfam" id="PF00012">
    <property type="entry name" value="HSP70"/>
    <property type="match status" value="1"/>
</dbReference>
<dbReference type="SUPFAM" id="SSF100920">
    <property type="entry name" value="Heat shock protein 70kD (HSP70), peptide-binding domain"/>
    <property type="match status" value="1"/>
</dbReference>
<dbReference type="FunFam" id="3.90.640.10:FF:000003">
    <property type="entry name" value="Molecular chaperone DnaK"/>
    <property type="match status" value="1"/>
</dbReference>
<reference evidence="7" key="1">
    <citation type="submission" date="2012-11" db="EMBL/GenBank/DDBJ databases">
        <authorList>
            <person name="Lucero-Rivera Y.E."/>
            <person name="Tovar-Ramirez D."/>
        </authorList>
    </citation>
    <scope>NUCLEOTIDE SEQUENCE [LARGE SCALE GENOMIC DNA]</scope>
    <source>
        <strain evidence="7">Araruama</strain>
    </source>
</reference>
<evidence type="ECO:0000313" key="7">
    <source>
        <dbReference type="Proteomes" id="UP000189670"/>
    </source>
</evidence>
<dbReference type="CDD" id="cd24029">
    <property type="entry name" value="ASKHA_NBD_HSP70_DnaK_HscA_HscC"/>
    <property type="match status" value="1"/>
</dbReference>
<dbReference type="InterPro" id="IPR013126">
    <property type="entry name" value="Hsp_70_fam"/>
</dbReference>
<comment type="similarity">
    <text evidence="1 5">Belongs to the heat shock protein 70 family.</text>
</comment>
<evidence type="ECO:0000256" key="3">
    <source>
        <dbReference type="ARBA" id="ARBA00022840"/>
    </source>
</evidence>
<keyword evidence="2 5" id="KW-0547">Nucleotide-binding</keyword>
<dbReference type="Gene3D" id="3.30.420.40">
    <property type="match status" value="2"/>
</dbReference>
<dbReference type="GO" id="GO:0140662">
    <property type="term" value="F:ATP-dependent protein folding chaperone"/>
    <property type="evidence" value="ECO:0007669"/>
    <property type="project" value="InterPro"/>
</dbReference>
<dbReference type="PRINTS" id="PR00301">
    <property type="entry name" value="HEATSHOCK70"/>
</dbReference>
<dbReference type="SUPFAM" id="SSF53067">
    <property type="entry name" value="Actin-like ATPase domain"/>
    <property type="match status" value="2"/>
</dbReference>